<evidence type="ECO:0008006" key="4">
    <source>
        <dbReference type="Google" id="ProtNLM"/>
    </source>
</evidence>
<proteinExistence type="predicted"/>
<name>A0A1H7SXK2_9NOCA</name>
<dbReference type="EMBL" id="FOAW01000014">
    <property type="protein sequence ID" value="SEL77303.1"/>
    <property type="molecule type" value="Genomic_DNA"/>
</dbReference>
<dbReference type="Gene3D" id="2.40.10.10">
    <property type="entry name" value="Trypsin-like serine proteases"/>
    <property type="match status" value="2"/>
</dbReference>
<dbReference type="SUPFAM" id="SSF50494">
    <property type="entry name" value="Trypsin-like serine proteases"/>
    <property type="match status" value="1"/>
</dbReference>
<protein>
    <recommendedName>
        <fullName evidence="4">Trypsin</fullName>
    </recommendedName>
</protein>
<dbReference type="OrthoDB" id="4536940at2"/>
<feature type="signal peptide" evidence="1">
    <location>
        <begin position="1"/>
        <end position="21"/>
    </location>
</feature>
<dbReference type="RefSeq" id="WP_143069469.1">
    <property type="nucleotide sequence ID" value="NZ_FOAW01000014.1"/>
</dbReference>
<dbReference type="InterPro" id="IPR043504">
    <property type="entry name" value="Peptidase_S1_PA_chymotrypsin"/>
</dbReference>
<gene>
    <name evidence="2" type="ORF">SAMN05444583_114105</name>
</gene>
<organism evidence="2 3">
    <name type="scientific">Rhodococcus maanshanensis</name>
    <dbReference type="NCBI Taxonomy" id="183556"/>
    <lineage>
        <taxon>Bacteria</taxon>
        <taxon>Bacillati</taxon>
        <taxon>Actinomycetota</taxon>
        <taxon>Actinomycetes</taxon>
        <taxon>Mycobacteriales</taxon>
        <taxon>Nocardiaceae</taxon>
        <taxon>Rhodococcus</taxon>
    </lineage>
</organism>
<evidence type="ECO:0000256" key="1">
    <source>
        <dbReference type="SAM" id="SignalP"/>
    </source>
</evidence>
<reference evidence="3" key="1">
    <citation type="submission" date="2016-10" db="EMBL/GenBank/DDBJ databases">
        <authorList>
            <person name="Varghese N."/>
            <person name="Submissions S."/>
        </authorList>
    </citation>
    <scope>NUCLEOTIDE SEQUENCE [LARGE SCALE GENOMIC DNA]</scope>
    <source>
        <strain evidence="3">DSM 44675</strain>
    </source>
</reference>
<dbReference type="InterPro" id="IPR009003">
    <property type="entry name" value="Peptidase_S1_PA"/>
</dbReference>
<evidence type="ECO:0000313" key="3">
    <source>
        <dbReference type="Proteomes" id="UP000198677"/>
    </source>
</evidence>
<evidence type="ECO:0000313" key="2">
    <source>
        <dbReference type="EMBL" id="SEL77303.1"/>
    </source>
</evidence>
<keyword evidence="3" id="KW-1185">Reference proteome</keyword>
<accession>A0A1H7SXK2</accession>
<dbReference type="AlphaFoldDB" id="A0A1H7SXK2"/>
<dbReference type="Proteomes" id="UP000198677">
    <property type="component" value="Unassembled WGS sequence"/>
</dbReference>
<sequence length="235" mass="23915">MRLKIATLAAAVAVAVSSVLGANVAAAQAPAKVDVASGMRWATDLNIPDSHSGWCTIAAVGTDESGNLVALTAGHCGSSVPDGSPIWLKDKPDAGVVGHISSTRRNARPGPDYAFLVLDPDKVNIKSQGPLGRIDHIGSNPRPFQDVVCKYGGTTGKTCGLTMTNNGSTIWNFAYVSAGDSGAGLTVAPSYTGLVGIVRSVSISGSEYTNIGAVFAHLNTLPAGAPGRGFVVVNN</sequence>
<keyword evidence="1" id="KW-0732">Signal</keyword>
<feature type="chain" id="PRO_5038617390" description="Trypsin" evidence="1">
    <location>
        <begin position="22"/>
        <end position="235"/>
    </location>
</feature>